<dbReference type="PANTHER" id="PTHR42942">
    <property type="entry name" value="6-O-METHYLGUANINE DNA METHYLTRANSFERASE"/>
    <property type="match status" value="1"/>
</dbReference>
<evidence type="ECO:0000313" key="3">
    <source>
        <dbReference type="EMBL" id="MFB9775223.1"/>
    </source>
</evidence>
<dbReference type="RefSeq" id="WP_376838156.1">
    <property type="nucleotide sequence ID" value="NZ_JBHMAU010000020.1"/>
</dbReference>
<keyword evidence="4" id="KW-1185">Reference proteome</keyword>
<gene>
    <name evidence="3" type="ORF">ACFFN1_02155</name>
</gene>
<dbReference type="InterPro" id="IPR052520">
    <property type="entry name" value="ATL_DNA_repair"/>
</dbReference>
<protein>
    <submittedName>
        <fullName evidence="3">MGMT family protein</fullName>
    </submittedName>
</protein>
<evidence type="ECO:0000313" key="4">
    <source>
        <dbReference type="Proteomes" id="UP001589707"/>
    </source>
</evidence>
<name>A0ABV5WYE6_9MICO</name>
<evidence type="ECO:0000259" key="2">
    <source>
        <dbReference type="Pfam" id="PF01035"/>
    </source>
</evidence>
<sequence length="120" mass="12698">MDDLLVEKVLRAAECIPAGRVANYGMLAELVGTPARLVGRVMSTWGANVPWWRVTNSAGRLPAALTERALSEWAAEGTPLNTARDGAALSRARADAVALAAAWEEACADLHDDAELPSES</sequence>
<dbReference type="InterPro" id="IPR014048">
    <property type="entry name" value="MethylDNA_cys_MeTrfase_DNA-bd"/>
</dbReference>
<proteinExistence type="predicted"/>
<reference evidence="3 4" key="1">
    <citation type="submission" date="2024-09" db="EMBL/GenBank/DDBJ databases">
        <authorList>
            <person name="Sun Q."/>
            <person name="Mori K."/>
        </authorList>
    </citation>
    <scope>NUCLEOTIDE SEQUENCE [LARGE SCALE GENOMIC DNA]</scope>
    <source>
        <strain evidence="3 4">JCM 11683</strain>
    </source>
</reference>
<dbReference type="SUPFAM" id="SSF46767">
    <property type="entry name" value="Methylated DNA-protein cysteine methyltransferase, C-terminal domain"/>
    <property type="match status" value="1"/>
</dbReference>
<organism evidence="3 4">
    <name type="scientific">Brevibacterium otitidis</name>
    <dbReference type="NCBI Taxonomy" id="53364"/>
    <lineage>
        <taxon>Bacteria</taxon>
        <taxon>Bacillati</taxon>
        <taxon>Actinomycetota</taxon>
        <taxon>Actinomycetes</taxon>
        <taxon>Micrococcales</taxon>
        <taxon>Brevibacteriaceae</taxon>
        <taxon>Brevibacterium</taxon>
    </lineage>
</organism>
<dbReference type="Pfam" id="PF01035">
    <property type="entry name" value="DNA_binding_1"/>
    <property type="match status" value="1"/>
</dbReference>
<dbReference type="Proteomes" id="UP001589707">
    <property type="component" value="Unassembled WGS sequence"/>
</dbReference>
<keyword evidence="1" id="KW-0227">DNA damage</keyword>
<accession>A0ABV5WYE6</accession>
<dbReference type="EMBL" id="JBHMAU010000020">
    <property type="protein sequence ID" value="MFB9775223.1"/>
    <property type="molecule type" value="Genomic_DNA"/>
</dbReference>
<dbReference type="PANTHER" id="PTHR42942:SF1">
    <property type="entry name" value="ALKYLTRANSFERASE-LIKE PROTEIN 1"/>
    <property type="match status" value="1"/>
</dbReference>
<comment type="caution">
    <text evidence="3">The sequence shown here is derived from an EMBL/GenBank/DDBJ whole genome shotgun (WGS) entry which is preliminary data.</text>
</comment>
<dbReference type="Gene3D" id="1.10.10.10">
    <property type="entry name" value="Winged helix-like DNA-binding domain superfamily/Winged helix DNA-binding domain"/>
    <property type="match status" value="1"/>
</dbReference>
<evidence type="ECO:0000256" key="1">
    <source>
        <dbReference type="ARBA" id="ARBA00022763"/>
    </source>
</evidence>
<dbReference type="CDD" id="cd06445">
    <property type="entry name" value="ATase"/>
    <property type="match status" value="1"/>
</dbReference>
<dbReference type="InterPro" id="IPR036388">
    <property type="entry name" value="WH-like_DNA-bd_sf"/>
</dbReference>
<feature type="domain" description="Methylated-DNA-[protein]-cysteine S-methyltransferase DNA binding" evidence="2">
    <location>
        <begin position="7"/>
        <end position="63"/>
    </location>
</feature>
<dbReference type="InterPro" id="IPR036217">
    <property type="entry name" value="MethylDNA_cys_MeTrfase_DNAb"/>
</dbReference>